<name>A0A0P0ZGB9_ERWAM</name>
<geneLocation type="plasmid" evidence="1">
    <name>pEA68</name>
</geneLocation>
<organism evidence="1">
    <name type="scientific">Erwinia amylovora</name>
    <name type="common">Fire blight bacteria</name>
    <dbReference type="NCBI Taxonomy" id="552"/>
    <lineage>
        <taxon>Bacteria</taxon>
        <taxon>Pseudomonadati</taxon>
        <taxon>Pseudomonadota</taxon>
        <taxon>Gammaproteobacteria</taxon>
        <taxon>Enterobacterales</taxon>
        <taxon>Erwiniaceae</taxon>
        <taxon>Erwinia</taxon>
    </lineage>
</organism>
<gene>
    <name evidence="1" type="ORF">EAMY692_p10035</name>
</gene>
<keyword evidence="1" id="KW-0614">Plasmid</keyword>
<evidence type="ECO:0008006" key="2">
    <source>
        <dbReference type="Google" id="ProtNLM"/>
    </source>
</evidence>
<reference evidence="1" key="1">
    <citation type="submission" date="2013-11" db="EMBL/GenBank/DDBJ databases">
        <title>The novel cryptic plasmid pEA68 of Erwinia amylovora strain 692 and definition of a novel family of plasmids.</title>
        <authorList>
            <person name="Ismail E."/>
            <person name="Blom J."/>
            <person name="Bultreys A."/>
            <person name="Ivanovic M."/>
            <person name="Obradovic A."/>
            <person name="Van Doorn J."/>
            <person name="Bergsma-Vlami M."/>
            <person name="Maes M."/>
            <person name="Willems A."/>
            <person name="Stockwell V."/>
            <person name="Smits T.H.M."/>
            <person name="Pulawska J."/>
        </authorList>
    </citation>
    <scope>NUCLEOTIDE SEQUENCE [LARGE SCALE GENOMIC DNA]</scope>
    <source>
        <strain evidence="1">692</strain>
        <plasmid evidence="1">pEA68</plasmid>
    </source>
</reference>
<accession>A0A0P0ZGB9</accession>
<dbReference type="EMBL" id="HG813238">
    <property type="protein sequence ID" value="CDM08082.1"/>
    <property type="molecule type" value="Genomic_DNA"/>
</dbReference>
<dbReference type="InterPro" id="IPR013324">
    <property type="entry name" value="RNA_pol_sigma_r3/r4-like"/>
</dbReference>
<dbReference type="SUPFAM" id="SSF88659">
    <property type="entry name" value="Sigma3 and sigma4 domains of RNA polymerase sigma factors"/>
    <property type="match status" value="1"/>
</dbReference>
<proteinExistence type="predicted"/>
<sequence>MAAVDHSHFSHLNKFFPELTEIQSAHVCMLVFSCWSAEEIAEYRSVTVDTVKDSLVAAQRRLKASNMKSLRGVVVLRVMMNISCFMHGNNCLNFENN</sequence>
<evidence type="ECO:0000313" key="1">
    <source>
        <dbReference type="EMBL" id="CDM08082.1"/>
    </source>
</evidence>
<dbReference type="RefSeq" id="WP_160174234.1">
    <property type="nucleotide sequence ID" value="NZ_HG813238.1"/>
</dbReference>
<protein>
    <recommendedName>
        <fullName evidence="2">HTH luxR-type domain-containing protein</fullName>
    </recommendedName>
</protein>
<dbReference type="AlphaFoldDB" id="A0A0P0ZGB9"/>